<dbReference type="AlphaFoldDB" id="A0A1B6D2H7"/>
<dbReference type="GO" id="GO:0016020">
    <property type="term" value="C:membrane"/>
    <property type="evidence" value="ECO:0007669"/>
    <property type="project" value="TreeGrafter"/>
</dbReference>
<evidence type="ECO:0000313" key="1">
    <source>
        <dbReference type="EMBL" id="JAS19765.1"/>
    </source>
</evidence>
<evidence type="ECO:0008006" key="2">
    <source>
        <dbReference type="Google" id="ProtNLM"/>
    </source>
</evidence>
<gene>
    <name evidence="1" type="ORF">g.9407</name>
</gene>
<dbReference type="PANTHER" id="PTHR21780:SF0">
    <property type="entry name" value="TRANSMEMBRANE PROTEIN 209"/>
    <property type="match status" value="1"/>
</dbReference>
<organism evidence="1">
    <name type="scientific">Clastoptera arizonana</name>
    <name type="common">Arizona spittle bug</name>
    <dbReference type="NCBI Taxonomy" id="38151"/>
    <lineage>
        <taxon>Eukaryota</taxon>
        <taxon>Metazoa</taxon>
        <taxon>Ecdysozoa</taxon>
        <taxon>Arthropoda</taxon>
        <taxon>Hexapoda</taxon>
        <taxon>Insecta</taxon>
        <taxon>Pterygota</taxon>
        <taxon>Neoptera</taxon>
        <taxon>Paraneoptera</taxon>
        <taxon>Hemiptera</taxon>
        <taxon>Auchenorrhyncha</taxon>
        <taxon>Cercopoidea</taxon>
        <taxon>Clastopteridae</taxon>
        <taxon>Clastoptera</taxon>
    </lineage>
</organism>
<protein>
    <recommendedName>
        <fullName evidence="2">Transmembrane protein 209</fullName>
    </recommendedName>
</protein>
<dbReference type="PANTHER" id="PTHR21780">
    <property type="entry name" value="TRANSMEMBRANE PROTEIN 209"/>
    <property type="match status" value="1"/>
</dbReference>
<name>A0A1B6D2H7_9HEMI</name>
<dbReference type="InterPro" id="IPR019176">
    <property type="entry name" value="Cytochrome_B561-rel"/>
</dbReference>
<accession>A0A1B6D2H7</accession>
<sequence>MRPYCQPYLHLPPNKSNPRSNKKPKYTCGPLYYGNSFQNNIIWNSILRNVGRGKVSLVPEMEQTINITQSIRKVKNSLFWGTVNAVVLSIVLYDIINTCPSYTETVHLVEKCFAVFLGINTIFHYCRYLWTKLTIPTVILTPQQKSLFGIKDSETYYFETKTTPVDSPRSTMDSSLCMTPMNLSTNSWLSNSYYSSDQNRSITSPNYSLSSPSWTYQPGSPSRVQFSTPPIEDQVIENENSLSAYLNEYENLEKSQVVSTSVEHPTNLLSGFWSHPASKSPAEVSPLLKKNAYQISSPSDHNLSGNMSGDEVGSPRLAFGDVFRKNVVNPTLLTHWTSNLRMWISETILSRLVQEIETINKGLHAQGLVDVTIGLVGIDRLKKTACSPQVVFNVPTLQNLVPFLDFTPYQEYIVSRIKDLARGGCMSEYKWNTGGHWNGKDWTDHLPTDAELVLHLLATYLDLQLPSAVSLSDGRPFSSVYLFKYPNKPIRGKLAIIQETVQPPHYKFQTKEDMFDVPKGRNNLFYTVLLFLHAIKTKEDGMLGRMNLGPSGINMQWIIDS</sequence>
<dbReference type="Pfam" id="PF09786">
    <property type="entry name" value="CytochromB561_N"/>
    <property type="match status" value="1"/>
</dbReference>
<reference evidence="1" key="1">
    <citation type="submission" date="2015-12" db="EMBL/GenBank/DDBJ databases">
        <title>De novo transcriptome assembly of four potential Pierce s Disease insect vectors from Arizona vineyards.</title>
        <authorList>
            <person name="Tassone E.E."/>
        </authorList>
    </citation>
    <scope>NUCLEOTIDE SEQUENCE</scope>
</reference>
<proteinExistence type="predicted"/>
<dbReference type="EMBL" id="GEDC01017533">
    <property type="protein sequence ID" value="JAS19765.1"/>
    <property type="molecule type" value="Transcribed_RNA"/>
</dbReference>